<dbReference type="PROSITE" id="PS01086">
    <property type="entry name" value="RIBUL_P_3_EPIMER_2"/>
    <property type="match status" value="1"/>
</dbReference>
<accession>A0A3S7GXF1</accession>
<feature type="binding site" evidence="10 13">
    <location>
        <position position="34"/>
    </location>
    <ligand>
        <name>a divalent metal cation</name>
        <dbReference type="ChEBI" id="CHEBI:60240"/>
    </ligand>
</feature>
<sequence length="214" mass="23724">MRHIFPSLLSVDFLNLKHEIQLLEEAGVDGLHFDVMDGQFVPNISIGLPILDAVRSTTQLPIDVHLMIENPENYIETFAKHGADMISVHIESTPHIHRAIQLIKSLDKKAGVVINPGTPVDRVVPVLSMVDYVLVMTVNPGFGGQTFIDMCASKIKLLNDLKSSFNLNFNIEVDGGINDKTIDICAKHGANLFVTGSYFFNHDDYKTVTKILRG</sequence>
<evidence type="ECO:0000256" key="8">
    <source>
        <dbReference type="ARBA" id="ARBA00022723"/>
    </source>
</evidence>
<comment type="catalytic activity">
    <reaction evidence="1 10 11">
        <text>D-ribulose 5-phosphate = D-xylulose 5-phosphate</text>
        <dbReference type="Rhea" id="RHEA:13677"/>
        <dbReference type="ChEBI" id="CHEBI:57737"/>
        <dbReference type="ChEBI" id="CHEBI:58121"/>
        <dbReference type="EC" id="5.1.3.1"/>
    </reaction>
</comment>
<protein>
    <recommendedName>
        <fullName evidence="7 10">Ribulose-phosphate 3-epimerase</fullName>
        <ecNumber evidence="7 10">5.1.3.1</ecNumber>
    </recommendedName>
</protein>
<comment type="cofactor">
    <cofactor evidence="5">
        <name>Fe(2+)</name>
        <dbReference type="ChEBI" id="CHEBI:29033"/>
    </cofactor>
</comment>
<evidence type="ECO:0000313" key="15">
    <source>
        <dbReference type="EMBL" id="AVI05463.1"/>
    </source>
</evidence>
<evidence type="ECO:0000313" key="16">
    <source>
        <dbReference type="EMBL" id="MCM5672375.1"/>
    </source>
</evidence>
<dbReference type="InterPro" id="IPR011060">
    <property type="entry name" value="RibuloseP-bd_barrel"/>
</dbReference>
<dbReference type="InterPro" id="IPR000056">
    <property type="entry name" value="Ribul_P_3_epim-like"/>
</dbReference>
<feature type="binding site" evidence="10">
    <location>
        <begin position="174"/>
        <end position="176"/>
    </location>
    <ligand>
        <name>substrate</name>
    </ligand>
</feature>
<keyword evidence="13" id="KW-0464">Manganese</keyword>
<dbReference type="PROSITE" id="PS01085">
    <property type="entry name" value="RIBUL_P_3_EPIMER_1"/>
    <property type="match status" value="1"/>
</dbReference>
<feature type="binding site" evidence="10 14">
    <location>
        <position position="65"/>
    </location>
    <ligand>
        <name>substrate</name>
    </ligand>
</feature>
<evidence type="ECO:0000256" key="11">
    <source>
        <dbReference type="PIRNR" id="PIRNR001461"/>
    </source>
</evidence>
<evidence type="ECO:0000256" key="12">
    <source>
        <dbReference type="PIRSR" id="PIRSR001461-1"/>
    </source>
</evidence>
<dbReference type="GO" id="GO:0046872">
    <property type="term" value="F:metal ion binding"/>
    <property type="evidence" value="ECO:0007669"/>
    <property type="project" value="UniProtKB-UniRule"/>
</dbReference>
<comment type="cofactor">
    <cofactor evidence="4">
        <name>Zn(2+)</name>
        <dbReference type="ChEBI" id="CHEBI:29105"/>
    </cofactor>
</comment>
<gene>
    <name evidence="10 16" type="primary">rpe</name>
    <name evidence="15" type="ORF">AZE34_01360</name>
    <name evidence="16" type="ORF">J7T32_006265</name>
</gene>
<comment type="function">
    <text evidence="10">Catalyzes the reversible epimerization of D-ribulose 5-phosphate to D-xylulose 5-phosphate.</text>
</comment>
<evidence type="ECO:0000256" key="2">
    <source>
        <dbReference type="ARBA" id="ARBA00001936"/>
    </source>
</evidence>
<comment type="similarity">
    <text evidence="6 10 11">Belongs to the ribulose-phosphate 3-epimerase family.</text>
</comment>
<organism evidence="15">
    <name type="scientific">Staphylococcus hominis</name>
    <dbReference type="NCBI Taxonomy" id="1290"/>
    <lineage>
        <taxon>Bacteria</taxon>
        <taxon>Bacillati</taxon>
        <taxon>Bacillota</taxon>
        <taxon>Bacilli</taxon>
        <taxon>Bacillales</taxon>
        <taxon>Staphylococcaceae</taxon>
        <taxon>Staphylococcus</taxon>
    </lineage>
</organism>
<feature type="binding site" evidence="14">
    <location>
        <position position="176"/>
    </location>
    <ligand>
        <name>substrate</name>
    </ligand>
</feature>
<dbReference type="InterPro" id="IPR013785">
    <property type="entry name" value="Aldolase_TIM"/>
</dbReference>
<comment type="cofactor">
    <cofactor evidence="3">
        <name>Co(2+)</name>
        <dbReference type="ChEBI" id="CHEBI:48828"/>
    </cofactor>
</comment>
<feature type="binding site" evidence="10 13">
    <location>
        <position position="65"/>
    </location>
    <ligand>
        <name>a divalent metal cation</name>
        <dbReference type="ChEBI" id="CHEBI:60240"/>
    </ligand>
</feature>
<dbReference type="GO" id="GO:0005737">
    <property type="term" value="C:cytoplasm"/>
    <property type="evidence" value="ECO:0007669"/>
    <property type="project" value="UniProtKB-ARBA"/>
</dbReference>
<evidence type="ECO:0000256" key="6">
    <source>
        <dbReference type="ARBA" id="ARBA00009541"/>
    </source>
</evidence>
<dbReference type="GO" id="GO:0004750">
    <property type="term" value="F:D-ribulose-phosphate 3-epimerase activity"/>
    <property type="evidence" value="ECO:0007669"/>
    <property type="project" value="UniProtKB-UniRule"/>
</dbReference>
<dbReference type="Gene3D" id="3.20.20.70">
    <property type="entry name" value="Aldolase class I"/>
    <property type="match status" value="1"/>
</dbReference>
<dbReference type="EC" id="5.1.3.1" evidence="7 10"/>
<evidence type="ECO:0000256" key="3">
    <source>
        <dbReference type="ARBA" id="ARBA00001941"/>
    </source>
</evidence>
<evidence type="ECO:0000313" key="17">
    <source>
        <dbReference type="Proteomes" id="UP000665944"/>
    </source>
</evidence>
<dbReference type="NCBIfam" id="TIGR01163">
    <property type="entry name" value="rpe"/>
    <property type="match status" value="1"/>
</dbReference>
<dbReference type="PANTHER" id="PTHR11749">
    <property type="entry name" value="RIBULOSE-5-PHOSPHATE-3-EPIMERASE"/>
    <property type="match status" value="1"/>
</dbReference>
<evidence type="ECO:0000256" key="9">
    <source>
        <dbReference type="ARBA" id="ARBA00023235"/>
    </source>
</evidence>
<dbReference type="Proteomes" id="UP000665944">
    <property type="component" value="Unassembled WGS sequence"/>
</dbReference>
<feature type="binding site" evidence="10 14">
    <location>
        <begin position="141"/>
        <end position="144"/>
    </location>
    <ligand>
        <name>substrate</name>
    </ligand>
</feature>
<feature type="binding site" evidence="10 13">
    <location>
        <position position="174"/>
    </location>
    <ligand>
        <name>a divalent metal cation</name>
        <dbReference type="ChEBI" id="CHEBI:60240"/>
    </ligand>
</feature>
<reference evidence="16 17" key="2">
    <citation type="submission" date="2022-06" db="EMBL/GenBank/DDBJ databases">
        <title>Staphylococcus hominis ShoR14 genome sequence.</title>
        <authorList>
            <person name="Yeo C.C."/>
            <person name="Chew C.H."/>
            <person name="Che Hamzah A.M."/>
            <person name="Al-Trad E.I."/>
        </authorList>
    </citation>
    <scope>NUCLEOTIDE SEQUENCE [LARGE SCALE GENOMIC DNA]</scope>
    <source>
        <strain evidence="16 17">ShoR14</strain>
    </source>
</reference>
<keyword evidence="8 10" id="KW-0479">Metal-binding</keyword>
<reference evidence="15" key="1">
    <citation type="submission" date="2016-02" db="EMBL/GenBank/DDBJ databases">
        <title>Genomic sequence of a clinical Staphylococcus hominis isolate.</title>
        <authorList>
            <person name="McClure J.M."/>
            <person name="Zhang K."/>
        </authorList>
    </citation>
    <scope>NUCLEOTIDE SEQUENCE</scope>
    <source>
        <strain evidence="15">C34847</strain>
    </source>
</reference>
<feature type="binding site" evidence="10 14">
    <location>
        <position position="7"/>
    </location>
    <ligand>
        <name>substrate</name>
    </ligand>
</feature>
<dbReference type="EMBL" id="JAGHKT020000006">
    <property type="protein sequence ID" value="MCM5672375.1"/>
    <property type="molecule type" value="Genomic_DNA"/>
</dbReference>
<dbReference type="InterPro" id="IPR026019">
    <property type="entry name" value="Ribul_P_3_epim"/>
</dbReference>
<dbReference type="NCBIfam" id="NF004076">
    <property type="entry name" value="PRK05581.1-4"/>
    <property type="match status" value="1"/>
</dbReference>
<dbReference type="HAMAP" id="MF_02227">
    <property type="entry name" value="RPE"/>
    <property type="match status" value="1"/>
</dbReference>
<dbReference type="GO" id="GO:0006098">
    <property type="term" value="P:pentose-phosphate shunt"/>
    <property type="evidence" value="ECO:0007669"/>
    <property type="project" value="UniProtKB-UniRule"/>
</dbReference>
<evidence type="ECO:0000256" key="14">
    <source>
        <dbReference type="PIRSR" id="PIRSR001461-3"/>
    </source>
</evidence>
<keyword evidence="9 10" id="KW-0413">Isomerase</keyword>
<evidence type="ECO:0000256" key="13">
    <source>
        <dbReference type="PIRSR" id="PIRSR001461-2"/>
    </source>
</evidence>
<dbReference type="RefSeq" id="WP_017174575.1">
    <property type="nucleotide sequence ID" value="NZ_CAXOIK010000001.1"/>
</dbReference>
<evidence type="ECO:0000256" key="7">
    <source>
        <dbReference type="ARBA" id="ARBA00013188"/>
    </source>
</evidence>
<evidence type="ECO:0000256" key="10">
    <source>
        <dbReference type="HAMAP-Rule" id="MF_02227"/>
    </source>
</evidence>
<dbReference type="PIRSF" id="PIRSF001461">
    <property type="entry name" value="RPE"/>
    <property type="match status" value="1"/>
</dbReference>
<dbReference type="EMBL" id="CP014567">
    <property type="protein sequence ID" value="AVI05463.1"/>
    <property type="molecule type" value="Genomic_DNA"/>
</dbReference>
<feature type="active site" description="Proton acceptor" evidence="10 12">
    <location>
        <position position="34"/>
    </location>
</feature>
<dbReference type="AlphaFoldDB" id="A0A3S7GXF1"/>
<comment type="cofactor">
    <cofactor evidence="2">
        <name>Mn(2+)</name>
        <dbReference type="ChEBI" id="CHEBI:29035"/>
    </cofactor>
</comment>
<keyword evidence="10 11" id="KW-0119">Carbohydrate metabolism</keyword>
<feature type="binding site" evidence="10 14">
    <location>
        <begin position="196"/>
        <end position="197"/>
    </location>
    <ligand>
        <name>substrate</name>
    </ligand>
</feature>
<feature type="binding site" evidence="10 13">
    <location>
        <position position="32"/>
    </location>
    <ligand>
        <name>a divalent metal cation</name>
        <dbReference type="ChEBI" id="CHEBI:60240"/>
    </ligand>
</feature>
<dbReference type="GO" id="GO:0019323">
    <property type="term" value="P:pentose catabolic process"/>
    <property type="evidence" value="ECO:0007669"/>
    <property type="project" value="UniProtKB-UniRule"/>
</dbReference>
<dbReference type="SUPFAM" id="SSF51366">
    <property type="entry name" value="Ribulose-phoshate binding barrel"/>
    <property type="match status" value="1"/>
</dbReference>
<proteinExistence type="inferred from homology"/>
<dbReference type="Pfam" id="PF00834">
    <property type="entry name" value="Ribul_P_3_epim"/>
    <property type="match status" value="1"/>
</dbReference>
<keyword evidence="13" id="KW-0170">Cobalt</keyword>
<comment type="pathway">
    <text evidence="10">Carbohydrate degradation.</text>
</comment>
<feature type="active site" description="Proton donor" evidence="10 12">
    <location>
        <position position="174"/>
    </location>
</feature>
<dbReference type="CDD" id="cd00429">
    <property type="entry name" value="RPE"/>
    <property type="match status" value="1"/>
</dbReference>
<keyword evidence="13" id="KW-0862">Zinc</keyword>
<name>A0A3S7GXF1_STAHO</name>
<dbReference type="FunFam" id="3.20.20.70:FF:000004">
    <property type="entry name" value="Ribulose-phosphate 3-epimerase"/>
    <property type="match status" value="1"/>
</dbReference>
<keyword evidence="17" id="KW-1185">Reference proteome</keyword>
<evidence type="ECO:0000256" key="1">
    <source>
        <dbReference type="ARBA" id="ARBA00001782"/>
    </source>
</evidence>
<comment type="cofactor">
    <cofactor evidence="10 13">
        <name>a divalent metal cation</name>
        <dbReference type="ChEBI" id="CHEBI:60240"/>
    </cofactor>
    <text evidence="10 13">Binds 1 divalent metal cation per subunit.</text>
</comment>
<evidence type="ECO:0000256" key="4">
    <source>
        <dbReference type="ARBA" id="ARBA00001947"/>
    </source>
</evidence>
<evidence type="ECO:0000256" key="5">
    <source>
        <dbReference type="ARBA" id="ARBA00001954"/>
    </source>
</evidence>